<organism evidence="2">
    <name type="scientific">Serpula lacrymans var. lacrymans (strain S7.3)</name>
    <name type="common">Dry rot fungus</name>
    <dbReference type="NCBI Taxonomy" id="936435"/>
    <lineage>
        <taxon>Eukaryota</taxon>
        <taxon>Fungi</taxon>
        <taxon>Dikarya</taxon>
        <taxon>Basidiomycota</taxon>
        <taxon>Agaricomycotina</taxon>
        <taxon>Agaricomycetes</taxon>
        <taxon>Agaricomycetidae</taxon>
        <taxon>Boletales</taxon>
        <taxon>Coniophorineae</taxon>
        <taxon>Serpulaceae</taxon>
        <taxon>Serpula</taxon>
    </lineage>
</organism>
<evidence type="ECO:0000313" key="2">
    <source>
        <dbReference type="Proteomes" id="UP000008063"/>
    </source>
</evidence>
<sequence>MSLNPHYLNAWECDGSRTVLLYAKRRTSESLAGFFTAERTAEFYRDVEYAKDVKNNDAIVVVLRQGIDIPNTFPSLGLSQYPPYSSPSAFEITFKTVLSPYISPRTLLHTQPIQLEGLN</sequence>
<evidence type="ECO:0000313" key="1">
    <source>
        <dbReference type="EMBL" id="EGO03245.1"/>
    </source>
</evidence>
<name>F8PJP4_SERL3</name>
<reference evidence="2" key="1">
    <citation type="journal article" date="2011" name="Science">
        <title>The plant cell wall-decomposing machinery underlies the functional diversity of forest fungi.</title>
        <authorList>
            <person name="Eastwood D.C."/>
            <person name="Floudas D."/>
            <person name="Binder M."/>
            <person name="Majcherczyk A."/>
            <person name="Schneider P."/>
            <person name="Aerts A."/>
            <person name="Asiegbu F.O."/>
            <person name="Baker S.E."/>
            <person name="Barry K."/>
            <person name="Bendiksby M."/>
            <person name="Blumentritt M."/>
            <person name="Coutinho P.M."/>
            <person name="Cullen D."/>
            <person name="de Vries R.P."/>
            <person name="Gathman A."/>
            <person name="Goodell B."/>
            <person name="Henrissat B."/>
            <person name="Ihrmark K."/>
            <person name="Kauserud H."/>
            <person name="Kohler A."/>
            <person name="LaButti K."/>
            <person name="Lapidus A."/>
            <person name="Lavin J.L."/>
            <person name="Lee Y.-H."/>
            <person name="Lindquist E."/>
            <person name="Lilly W."/>
            <person name="Lucas S."/>
            <person name="Morin E."/>
            <person name="Murat C."/>
            <person name="Oguiza J.A."/>
            <person name="Park J."/>
            <person name="Pisabarro A.G."/>
            <person name="Riley R."/>
            <person name="Rosling A."/>
            <person name="Salamov A."/>
            <person name="Schmidt O."/>
            <person name="Schmutz J."/>
            <person name="Skrede I."/>
            <person name="Stenlid J."/>
            <person name="Wiebenga A."/>
            <person name="Xie X."/>
            <person name="Kuees U."/>
            <person name="Hibbett D.S."/>
            <person name="Hoffmeister D."/>
            <person name="Hoegberg N."/>
            <person name="Martin F."/>
            <person name="Grigoriev I.V."/>
            <person name="Watkinson S.C."/>
        </authorList>
    </citation>
    <scope>NUCLEOTIDE SEQUENCE [LARGE SCALE GENOMIC DNA]</scope>
    <source>
        <strain evidence="2">strain S7.3</strain>
    </source>
</reference>
<gene>
    <name evidence="1" type="ORF">SERLA73DRAFT_69148</name>
</gene>
<dbReference type="HOGENOM" id="CLU_2062888_0_0_1"/>
<accession>F8PJP4</accession>
<dbReference type="InParanoid" id="F8PJP4"/>
<keyword evidence="2" id="KW-1185">Reference proteome</keyword>
<dbReference type="Proteomes" id="UP000008063">
    <property type="component" value="Unassembled WGS sequence"/>
</dbReference>
<protein>
    <submittedName>
        <fullName evidence="1">Uncharacterized protein</fullName>
    </submittedName>
</protein>
<proteinExistence type="predicted"/>
<dbReference type="EMBL" id="GL945475">
    <property type="protein sequence ID" value="EGO03245.1"/>
    <property type="molecule type" value="Genomic_DNA"/>
</dbReference>
<dbReference type="AlphaFoldDB" id="F8PJP4"/>